<evidence type="ECO:0000256" key="1">
    <source>
        <dbReference type="ARBA" id="ARBA00022490"/>
    </source>
</evidence>
<name>A0A809R5A4_9BACT</name>
<gene>
    <name evidence="5" type="primary">queA</name>
    <name evidence="6" type="ORF">NPRO_02940</name>
</gene>
<evidence type="ECO:0000256" key="5">
    <source>
        <dbReference type="HAMAP-Rule" id="MF_00113"/>
    </source>
</evidence>
<dbReference type="GO" id="GO:0008616">
    <property type="term" value="P:tRNA queuosine(34) biosynthetic process"/>
    <property type="evidence" value="ECO:0007669"/>
    <property type="project" value="UniProtKB-UniRule"/>
</dbReference>
<dbReference type="KEGG" id="npy:NPRO_02940"/>
<dbReference type="Proteomes" id="UP000662873">
    <property type="component" value="Chromosome"/>
</dbReference>
<evidence type="ECO:0000256" key="2">
    <source>
        <dbReference type="ARBA" id="ARBA00022679"/>
    </source>
</evidence>
<dbReference type="Gene3D" id="3.40.1780.10">
    <property type="entry name" value="QueA-like"/>
    <property type="match status" value="2"/>
</dbReference>
<dbReference type="AlphaFoldDB" id="A0A809R5A4"/>
<proteinExistence type="inferred from homology"/>
<dbReference type="InterPro" id="IPR003699">
    <property type="entry name" value="QueA"/>
</dbReference>
<dbReference type="InterPro" id="IPR042118">
    <property type="entry name" value="QueA_dom1"/>
</dbReference>
<dbReference type="GO" id="GO:0051075">
    <property type="term" value="F:S-adenosylmethionine:tRNA ribosyltransferase-isomerase activity"/>
    <property type="evidence" value="ECO:0007669"/>
    <property type="project" value="UniProtKB-EC"/>
</dbReference>
<dbReference type="PANTHER" id="PTHR30307">
    <property type="entry name" value="S-ADENOSYLMETHIONINE:TRNA RIBOSYLTRANSFERASE-ISOMERASE"/>
    <property type="match status" value="1"/>
</dbReference>
<evidence type="ECO:0000313" key="7">
    <source>
        <dbReference type="Proteomes" id="UP000662873"/>
    </source>
</evidence>
<dbReference type="InterPro" id="IPR036100">
    <property type="entry name" value="QueA_sf"/>
</dbReference>
<dbReference type="EC" id="2.4.99.17" evidence="5"/>
<evidence type="ECO:0000313" key="6">
    <source>
        <dbReference type="EMBL" id="BBO22699.1"/>
    </source>
</evidence>
<dbReference type="Pfam" id="PF02547">
    <property type="entry name" value="Queuosine_synth"/>
    <property type="match status" value="1"/>
</dbReference>
<comment type="pathway">
    <text evidence="5">tRNA modification; tRNA-queuosine biosynthesis.</text>
</comment>
<keyword evidence="3 5" id="KW-0949">S-adenosyl-L-methionine</keyword>
<keyword evidence="1 5" id="KW-0963">Cytoplasm</keyword>
<comment type="subunit">
    <text evidence="5">Monomer.</text>
</comment>
<dbReference type="EMBL" id="AP021858">
    <property type="protein sequence ID" value="BBO22699.1"/>
    <property type="molecule type" value="Genomic_DNA"/>
</dbReference>
<protein>
    <recommendedName>
        <fullName evidence="5">S-adenosylmethionine:tRNA ribosyltransferase-isomerase</fullName>
        <ecNumber evidence="5">2.4.99.17</ecNumber>
    </recommendedName>
    <alternativeName>
        <fullName evidence="5">Queuosine biosynthesis protein QueA</fullName>
    </alternativeName>
</protein>
<dbReference type="SUPFAM" id="SSF111337">
    <property type="entry name" value="QueA-like"/>
    <property type="match status" value="1"/>
</dbReference>
<reference evidence="6" key="1">
    <citation type="journal article" name="DNA Res.">
        <title>The physiological potential of anammox bacteria as revealed by their core genome structure.</title>
        <authorList>
            <person name="Okubo T."/>
            <person name="Toyoda A."/>
            <person name="Fukuhara K."/>
            <person name="Uchiyama I."/>
            <person name="Harigaya Y."/>
            <person name="Kuroiwa M."/>
            <person name="Suzuki T."/>
            <person name="Murakami Y."/>
            <person name="Suwa Y."/>
            <person name="Takami H."/>
        </authorList>
    </citation>
    <scope>NUCLEOTIDE SEQUENCE</scope>
    <source>
        <strain evidence="6">317325-2</strain>
    </source>
</reference>
<dbReference type="InterPro" id="IPR042119">
    <property type="entry name" value="QueA_dom2"/>
</dbReference>
<comment type="subcellular location">
    <subcellularLocation>
        <location evidence="5">Cytoplasm</location>
    </subcellularLocation>
</comment>
<comment type="catalytic activity">
    <reaction evidence="5">
        <text>7-aminomethyl-7-carbaguanosine(34) in tRNA + S-adenosyl-L-methionine = epoxyqueuosine(34) in tRNA + adenine + L-methionine + 2 H(+)</text>
        <dbReference type="Rhea" id="RHEA:32155"/>
        <dbReference type="Rhea" id="RHEA-COMP:10342"/>
        <dbReference type="Rhea" id="RHEA-COMP:18582"/>
        <dbReference type="ChEBI" id="CHEBI:15378"/>
        <dbReference type="ChEBI" id="CHEBI:16708"/>
        <dbReference type="ChEBI" id="CHEBI:57844"/>
        <dbReference type="ChEBI" id="CHEBI:59789"/>
        <dbReference type="ChEBI" id="CHEBI:82833"/>
        <dbReference type="ChEBI" id="CHEBI:194443"/>
        <dbReference type="EC" id="2.4.99.17"/>
    </reaction>
</comment>
<dbReference type="PANTHER" id="PTHR30307:SF0">
    <property type="entry name" value="S-ADENOSYLMETHIONINE:TRNA RIBOSYLTRANSFERASE-ISOMERASE"/>
    <property type="match status" value="1"/>
</dbReference>
<dbReference type="HAMAP" id="MF_00113">
    <property type="entry name" value="QueA"/>
    <property type="match status" value="1"/>
</dbReference>
<dbReference type="Gene3D" id="2.40.10.240">
    <property type="entry name" value="QueA-like"/>
    <property type="match status" value="1"/>
</dbReference>
<evidence type="ECO:0000256" key="4">
    <source>
        <dbReference type="ARBA" id="ARBA00022785"/>
    </source>
</evidence>
<organism evidence="6 7">
    <name type="scientific">Candidatus Nitrosymbiomonas proteolyticus</name>
    <dbReference type="NCBI Taxonomy" id="2608984"/>
    <lineage>
        <taxon>Bacteria</taxon>
        <taxon>Bacillati</taxon>
        <taxon>Armatimonadota</taxon>
        <taxon>Armatimonadota incertae sedis</taxon>
        <taxon>Candidatus Nitrosymbiomonas</taxon>
    </lineage>
</organism>
<dbReference type="NCBIfam" id="NF001140">
    <property type="entry name" value="PRK00147.1"/>
    <property type="match status" value="1"/>
</dbReference>
<dbReference type="UniPathway" id="UPA00392"/>
<dbReference type="FunFam" id="2.40.10.240:FF:000002">
    <property type="entry name" value="S-adenosylmethionine:tRNA ribosyltransferase-isomerase"/>
    <property type="match status" value="1"/>
</dbReference>
<keyword evidence="4 5" id="KW-0671">Queuosine biosynthesis</keyword>
<comment type="function">
    <text evidence="5">Transfers and isomerizes the ribose moiety from AdoMet to the 7-aminomethyl group of 7-deazaguanine (preQ1-tRNA) to give epoxyqueuosine (oQ-tRNA).</text>
</comment>
<keyword evidence="2 5" id="KW-0808">Transferase</keyword>
<evidence type="ECO:0000256" key="3">
    <source>
        <dbReference type="ARBA" id="ARBA00022691"/>
    </source>
</evidence>
<comment type="similarity">
    <text evidence="5">Belongs to the QueA family.</text>
</comment>
<accession>A0A809R5A4</accession>
<dbReference type="GO" id="GO:0005737">
    <property type="term" value="C:cytoplasm"/>
    <property type="evidence" value="ECO:0007669"/>
    <property type="project" value="UniProtKB-SubCell"/>
</dbReference>
<keyword evidence="6" id="KW-0413">Isomerase</keyword>
<sequence>MQDLSLYDYELPEDRIAQTPLEPRDAAKLLWLSRKTGEIRHKRFSDLQDLLEEGDLLVLNDTRVTALRLKGRRETGGGVELLLLRALEGKKYVALCKPAKRLRAGTEIELSETLTATVLDDGGQGLKTLQLRCSNNLEEELSRVGRVPLPPYIHSSLPDAERYQTVFARSPGSSAAPTAALHFTSQLLDRLRCKGVHTAFVSLDIGLDTFRPIQSEQVEDHLMHGELCRLPEETAAAIHGSRGRIVAVGTTAVRTLESFAVGPKQVDSGEKETRLFIRPPYNFQIVDGMITNFHLPRTSMLLMVAAFASRERLMRAYAEALCTDYRFLSFGDAMLAL</sequence>
<dbReference type="NCBIfam" id="TIGR00113">
    <property type="entry name" value="queA"/>
    <property type="match status" value="1"/>
</dbReference>